<keyword evidence="4" id="KW-1185">Reference proteome</keyword>
<dbReference type="InterPro" id="IPR050300">
    <property type="entry name" value="GDXG_lipolytic_enzyme"/>
</dbReference>
<proteinExistence type="predicted"/>
<evidence type="ECO:0000313" key="4">
    <source>
        <dbReference type="Proteomes" id="UP000092461"/>
    </source>
</evidence>
<evidence type="ECO:0000259" key="2">
    <source>
        <dbReference type="Pfam" id="PF07859"/>
    </source>
</evidence>
<feature type="domain" description="Alpha/beta hydrolase fold-3" evidence="2">
    <location>
        <begin position="76"/>
        <end position="200"/>
    </location>
</feature>
<dbReference type="InterPro" id="IPR013094">
    <property type="entry name" value="AB_hydrolase_3"/>
</dbReference>
<accession>A0A1B0CQ20</accession>
<dbReference type="EMBL" id="AJWK01022926">
    <property type="status" value="NOT_ANNOTATED_CDS"/>
    <property type="molecule type" value="Genomic_DNA"/>
</dbReference>
<dbReference type="PANTHER" id="PTHR48081:SF33">
    <property type="entry name" value="KYNURENINE FORMAMIDASE"/>
    <property type="match status" value="1"/>
</dbReference>
<dbReference type="VEuPathDB" id="VectorBase:LLONM1_000183"/>
<dbReference type="InterPro" id="IPR029058">
    <property type="entry name" value="AB_hydrolase_fold"/>
</dbReference>
<protein>
    <recommendedName>
        <fullName evidence="2">Alpha/beta hydrolase fold-3 domain-containing protein</fullName>
    </recommendedName>
</protein>
<dbReference type="GO" id="GO:0004061">
    <property type="term" value="F:arylformamidase activity"/>
    <property type="evidence" value="ECO:0007669"/>
    <property type="project" value="TreeGrafter"/>
</dbReference>
<dbReference type="Gene3D" id="3.40.50.1820">
    <property type="entry name" value="alpha/beta hydrolase"/>
    <property type="match status" value="1"/>
</dbReference>
<dbReference type="Pfam" id="PF07859">
    <property type="entry name" value="Abhydrolase_3"/>
    <property type="match status" value="1"/>
</dbReference>
<dbReference type="EnsemblMetazoa" id="LLOJ006969-RA">
    <property type="protein sequence ID" value="LLOJ006969-PA"/>
    <property type="gene ID" value="LLOJ006969"/>
</dbReference>
<dbReference type="PANTHER" id="PTHR48081">
    <property type="entry name" value="AB HYDROLASE SUPERFAMILY PROTEIN C4A8.06C"/>
    <property type="match status" value="1"/>
</dbReference>
<dbReference type="SUPFAM" id="SSF53474">
    <property type="entry name" value="alpha/beta-Hydrolases"/>
    <property type="match status" value="1"/>
</dbReference>
<sequence length="289" mass="32326">MENVKDLEKEFSPSAWSRRFEKDQELLDNHKKVVKDGTTQARELLKCELDVPYGPGRRSKLDIYGTDQPSDAPIFVIFHGGYWQLEEYTKEVGSYGTLPLVRAGCRVIAADYEMCPEVTLTELVELAHKCFTYILNYAAQIGASSVSFLGHSAGAHLVVAQFQEAQFSRLPHQHLIQDVYLLSGVYDLRELRHTKAANNGNILSITDDNVVTLSPALSGYGHLAGTSAHFTVVVTENESQSYKKMSEDMKDALAKGTDNVKLILLPNRDHFDIVEQLNDKDAELTKNPH</sequence>
<reference evidence="3" key="1">
    <citation type="submission" date="2020-05" db="UniProtKB">
        <authorList>
            <consortium name="EnsemblMetazoa"/>
        </authorList>
    </citation>
    <scope>IDENTIFICATION</scope>
    <source>
        <strain evidence="3">Jacobina</strain>
    </source>
</reference>
<dbReference type="VEuPathDB" id="VectorBase:LLOJ006969"/>
<dbReference type="Proteomes" id="UP000092461">
    <property type="component" value="Unassembled WGS sequence"/>
</dbReference>
<dbReference type="AlphaFoldDB" id="A0A1B0CQ20"/>
<organism evidence="3 4">
    <name type="scientific">Lutzomyia longipalpis</name>
    <name type="common">Sand fly</name>
    <dbReference type="NCBI Taxonomy" id="7200"/>
    <lineage>
        <taxon>Eukaryota</taxon>
        <taxon>Metazoa</taxon>
        <taxon>Ecdysozoa</taxon>
        <taxon>Arthropoda</taxon>
        <taxon>Hexapoda</taxon>
        <taxon>Insecta</taxon>
        <taxon>Pterygota</taxon>
        <taxon>Neoptera</taxon>
        <taxon>Endopterygota</taxon>
        <taxon>Diptera</taxon>
        <taxon>Nematocera</taxon>
        <taxon>Psychodoidea</taxon>
        <taxon>Psychodidae</taxon>
        <taxon>Lutzomyia</taxon>
        <taxon>Lutzomyia</taxon>
    </lineage>
</organism>
<evidence type="ECO:0000313" key="3">
    <source>
        <dbReference type="EnsemblMetazoa" id="LLOJ006969-PA"/>
    </source>
</evidence>
<evidence type="ECO:0000256" key="1">
    <source>
        <dbReference type="ARBA" id="ARBA00022801"/>
    </source>
</evidence>
<keyword evidence="1" id="KW-0378">Hydrolase</keyword>
<name>A0A1B0CQ20_LUTLO</name>